<reference evidence="1 2" key="1">
    <citation type="submission" date="2018-03" db="EMBL/GenBank/DDBJ databases">
        <authorList>
            <person name="Keele B.F."/>
        </authorList>
    </citation>
    <scope>NUCLEOTIDE SEQUENCE [LARGE SCALE GENOMIC DNA]</scope>
    <source>
        <strain evidence="1 2">CECT 8811</strain>
    </source>
</reference>
<dbReference type="RefSeq" id="WP_108856993.1">
    <property type="nucleotide sequence ID" value="NZ_OMOI01000001.1"/>
</dbReference>
<evidence type="ECO:0000313" key="2">
    <source>
        <dbReference type="Proteomes" id="UP000244911"/>
    </source>
</evidence>
<dbReference type="Pfam" id="PF09926">
    <property type="entry name" value="DUF2158"/>
    <property type="match status" value="1"/>
</dbReference>
<dbReference type="OrthoDB" id="7173769at2"/>
<evidence type="ECO:0008006" key="3">
    <source>
        <dbReference type="Google" id="ProtNLM"/>
    </source>
</evidence>
<sequence>MARDFEVGEVVMLKSGGPEMTVKKAETTFGDNDVQCQWFGGRKLESGYFPPASLVLVEDDSNE</sequence>
<protein>
    <recommendedName>
        <fullName evidence="3">DUF2158 domain-containing protein</fullName>
    </recommendedName>
</protein>
<gene>
    <name evidence="1" type="ORF">ALP8811_02050</name>
</gene>
<dbReference type="Proteomes" id="UP000244911">
    <property type="component" value="Unassembled WGS sequence"/>
</dbReference>
<keyword evidence="2" id="KW-1185">Reference proteome</keyword>
<dbReference type="EMBL" id="OMOI01000001">
    <property type="protein sequence ID" value="SPF77029.1"/>
    <property type="molecule type" value="Genomic_DNA"/>
</dbReference>
<dbReference type="InterPro" id="IPR019226">
    <property type="entry name" value="DUF2158"/>
</dbReference>
<accession>A0A2R8AMC1</accession>
<name>A0A2R8AMC1_9RHOB</name>
<proteinExistence type="predicted"/>
<dbReference type="AlphaFoldDB" id="A0A2R8AMC1"/>
<organism evidence="1 2">
    <name type="scientific">Aliiroseovarius pelagivivens</name>
    <dbReference type="NCBI Taxonomy" id="1639690"/>
    <lineage>
        <taxon>Bacteria</taxon>
        <taxon>Pseudomonadati</taxon>
        <taxon>Pseudomonadota</taxon>
        <taxon>Alphaproteobacteria</taxon>
        <taxon>Rhodobacterales</taxon>
        <taxon>Paracoccaceae</taxon>
        <taxon>Aliiroseovarius</taxon>
    </lineage>
</organism>
<evidence type="ECO:0000313" key="1">
    <source>
        <dbReference type="EMBL" id="SPF77029.1"/>
    </source>
</evidence>